<accession>A0A9W9AAL1</accession>
<dbReference type="Gene3D" id="3.30.420.10">
    <property type="entry name" value="Ribonuclease H-like superfamily/Ribonuclease H"/>
    <property type="match status" value="1"/>
</dbReference>
<keyword evidence="1" id="KW-0378">Hydrolase</keyword>
<dbReference type="CDD" id="cd17934">
    <property type="entry name" value="DEXXQc_Upf1-like"/>
    <property type="match status" value="1"/>
</dbReference>
<dbReference type="Proteomes" id="UP001150266">
    <property type="component" value="Unassembled WGS sequence"/>
</dbReference>
<evidence type="ECO:0000313" key="2">
    <source>
        <dbReference type="Proteomes" id="UP001150266"/>
    </source>
</evidence>
<gene>
    <name evidence="1" type="ORF">J3R30DRAFT_3290989</name>
</gene>
<comment type="caution">
    <text evidence="1">The sequence shown here is derived from an EMBL/GenBank/DDBJ whole genome shotgun (WGS) entry which is preliminary data.</text>
</comment>
<dbReference type="InterPro" id="IPR050534">
    <property type="entry name" value="Coronavir_polyprotein_1ab"/>
</dbReference>
<name>A0A9W9AAL1_9AGAR</name>
<dbReference type="Pfam" id="PF13604">
    <property type="entry name" value="AAA_30"/>
    <property type="match status" value="1"/>
</dbReference>
<sequence>MDSIQQTLLPLRPSSISIYRYSRRLAGHAARALINASIATDGETESRLGVFGISISQADDGTIAFIALATDNAVHLIDAGGDSQGIGSLDSSLKNFLGSTTTILAGFAMHRIALRLRHHLGHHIRGVDLSTLFSSSSSSAWLPSKVVQIVCAVEDTFNVDRLWHENNQDGSIENLCLRAWISAKWASCILSSPVCLTQLPLQVLLHLGILLRQTDILARAVPRVTKNEHESYNFKKDGKMRLQNARYNTRVRISKQSYVEVVSHSGKIYQGKAVRTEGKTTEIYFRKGVSDNVLSVRVVGLAEPTPAEKARDALLLRVLQGEDRLLDADFVRFLWFRTPADEFILLPSPDSSSRQNSLRPYFEHLNESQVKIVAQMTSQDPIVIVHGPPGTGKTTTISSAAKIWSKMYCLPVWIIGHSNVSVKNIAENLLKQDVDFKLIVSKEFYVGWHEHIYEKITAKLIRMDQLPDNIVGMSCLIGSSTVILSTLGLLSNPAVERYGLFDIVPFERLVVDEASQINVFEYMHIFHKFRKSLLKVCFFGDPKQLPPFGQEKAKNLQSIFDLEHLKLTSYFLNVQYRMPIPLGDFISKQVYEARLRSSHLITVNTCVRFVDTLRGIEEKSGSSWTVS</sequence>
<protein>
    <submittedName>
        <fullName evidence="1">P-loop containing nucleoside triphosphate hydrolase protein</fullName>
    </submittedName>
</protein>
<dbReference type="EMBL" id="JAOTPV010000010">
    <property type="protein sequence ID" value="KAJ4477546.1"/>
    <property type="molecule type" value="Genomic_DNA"/>
</dbReference>
<reference evidence="1" key="1">
    <citation type="submission" date="2022-08" db="EMBL/GenBank/DDBJ databases">
        <title>A Global Phylogenomic Analysis of the Shiitake Genus Lentinula.</title>
        <authorList>
            <consortium name="DOE Joint Genome Institute"/>
            <person name="Sierra-Patev S."/>
            <person name="Min B."/>
            <person name="Naranjo-Ortiz M."/>
            <person name="Looney B."/>
            <person name="Konkel Z."/>
            <person name="Slot J.C."/>
            <person name="Sakamoto Y."/>
            <person name="Steenwyk J.L."/>
            <person name="Rokas A."/>
            <person name="Carro J."/>
            <person name="Camarero S."/>
            <person name="Ferreira P."/>
            <person name="Molpeceres G."/>
            <person name="Ruiz-Duenas F.J."/>
            <person name="Serrano A."/>
            <person name="Henrissat B."/>
            <person name="Drula E."/>
            <person name="Hughes K.W."/>
            <person name="Mata J.L."/>
            <person name="Ishikawa N.K."/>
            <person name="Vargas-Isla R."/>
            <person name="Ushijima S."/>
            <person name="Smith C.A."/>
            <person name="Ahrendt S."/>
            <person name="Andreopoulos W."/>
            <person name="He G."/>
            <person name="Labutti K."/>
            <person name="Lipzen A."/>
            <person name="Ng V."/>
            <person name="Riley R."/>
            <person name="Sandor L."/>
            <person name="Barry K."/>
            <person name="Martinez A.T."/>
            <person name="Xiao Y."/>
            <person name="Gibbons J.G."/>
            <person name="Terashima K."/>
            <person name="Grigoriev I.V."/>
            <person name="Hibbett D.S."/>
        </authorList>
    </citation>
    <scope>NUCLEOTIDE SEQUENCE</scope>
    <source>
        <strain evidence="1">JLM2183</strain>
    </source>
</reference>
<keyword evidence="2" id="KW-1185">Reference proteome</keyword>
<dbReference type="SUPFAM" id="SSF52540">
    <property type="entry name" value="P-loop containing nucleoside triphosphate hydrolases"/>
    <property type="match status" value="1"/>
</dbReference>
<dbReference type="GO" id="GO:0016787">
    <property type="term" value="F:hydrolase activity"/>
    <property type="evidence" value="ECO:0007669"/>
    <property type="project" value="UniProtKB-KW"/>
</dbReference>
<dbReference type="GO" id="GO:0043139">
    <property type="term" value="F:5'-3' DNA helicase activity"/>
    <property type="evidence" value="ECO:0007669"/>
    <property type="project" value="TreeGrafter"/>
</dbReference>
<organism evidence="1 2">
    <name type="scientific">Lentinula aciculospora</name>
    <dbReference type="NCBI Taxonomy" id="153920"/>
    <lineage>
        <taxon>Eukaryota</taxon>
        <taxon>Fungi</taxon>
        <taxon>Dikarya</taxon>
        <taxon>Basidiomycota</taxon>
        <taxon>Agaricomycotina</taxon>
        <taxon>Agaricomycetes</taxon>
        <taxon>Agaricomycetidae</taxon>
        <taxon>Agaricales</taxon>
        <taxon>Marasmiineae</taxon>
        <taxon>Omphalotaceae</taxon>
        <taxon>Lentinula</taxon>
    </lineage>
</organism>
<proteinExistence type="predicted"/>
<dbReference type="InterPro" id="IPR036397">
    <property type="entry name" value="RNaseH_sf"/>
</dbReference>
<evidence type="ECO:0000313" key="1">
    <source>
        <dbReference type="EMBL" id="KAJ4477546.1"/>
    </source>
</evidence>
<dbReference type="PANTHER" id="PTHR43788:SF8">
    <property type="entry name" value="DNA-BINDING PROTEIN SMUBP-2"/>
    <property type="match status" value="1"/>
</dbReference>
<dbReference type="Gene3D" id="3.40.50.300">
    <property type="entry name" value="P-loop containing nucleotide triphosphate hydrolases"/>
    <property type="match status" value="1"/>
</dbReference>
<dbReference type="InterPro" id="IPR027417">
    <property type="entry name" value="P-loop_NTPase"/>
</dbReference>
<dbReference type="GO" id="GO:0003676">
    <property type="term" value="F:nucleic acid binding"/>
    <property type="evidence" value="ECO:0007669"/>
    <property type="project" value="InterPro"/>
</dbReference>
<dbReference type="PANTHER" id="PTHR43788">
    <property type="entry name" value="DNA2/NAM7 HELICASE FAMILY MEMBER"/>
    <property type="match status" value="1"/>
</dbReference>
<dbReference type="AlphaFoldDB" id="A0A9W9AAL1"/>
<dbReference type="OrthoDB" id="6513042at2759"/>